<dbReference type="SUPFAM" id="SSF50978">
    <property type="entry name" value="WD40 repeat-like"/>
    <property type="match status" value="1"/>
</dbReference>
<dbReference type="AlphaFoldDB" id="A0AA88GD01"/>
<dbReference type="InterPro" id="IPR052234">
    <property type="entry name" value="U5_snRNP_Component"/>
</dbReference>
<name>A0AA88GD01_NAELO</name>
<feature type="region of interest" description="Disordered" evidence="6">
    <location>
        <begin position="1"/>
        <end position="72"/>
    </location>
</feature>
<feature type="repeat" description="WD" evidence="5">
    <location>
        <begin position="134"/>
        <end position="166"/>
    </location>
</feature>
<sequence length="393" mass="44130">MSHTSPANDHNLSSPKKRKFQDEEEHTAPIEQGSSTQLSLIHDNNTSDDTKKRKMNTTSLMELPPRSSSLSSPILRLEGHQSEVFTCKFSNRGQFMASGAFDKTVLLWDVFGETIDEIDESDSSYPTTFNYGCLLGHKNAILDLDWLLSEDRLITASADNSVMLWDSVRCTRVRQFKDHSAVVNCCTTSKYSTQSDLFASGSDDKTINIYDQRERKCVKTIRAKYPVFSLCFSENSDRLFSCGVDHVISTWDMKTDKFLYSLGSGHTDSITDIKLSPDGNFILSNSMDGTCRIWNARHFVDTPNRCVKLFNGAKHSMDKNLTRVSWYKDGSLISTGAESDVIIWNTTSRKIVYQLPGHQGSVNCVHFHPQQPIIASASSDKTIYLGEIDPKAI</sequence>
<accession>A0AA88GD01</accession>
<dbReference type="InterPro" id="IPR020472">
    <property type="entry name" value="WD40_PAC1"/>
</dbReference>
<dbReference type="PANTHER" id="PTHR44006">
    <property type="entry name" value="U5 SMALL NUCLEAR RIBONUCLEOPROTEIN 40 KDA PROTEIN"/>
    <property type="match status" value="1"/>
</dbReference>
<dbReference type="GO" id="GO:0006397">
    <property type="term" value="P:mRNA processing"/>
    <property type="evidence" value="ECO:0007669"/>
    <property type="project" value="UniProtKB-KW"/>
</dbReference>
<feature type="repeat" description="WD" evidence="5">
    <location>
        <begin position="355"/>
        <end position="393"/>
    </location>
</feature>
<dbReference type="InterPro" id="IPR036322">
    <property type="entry name" value="WD40_repeat_dom_sf"/>
</dbReference>
<dbReference type="Proteomes" id="UP000816034">
    <property type="component" value="Unassembled WGS sequence"/>
</dbReference>
<evidence type="ECO:0000313" key="8">
    <source>
        <dbReference type="Proteomes" id="UP000816034"/>
    </source>
</evidence>
<keyword evidence="2" id="KW-0507">mRNA processing</keyword>
<dbReference type="PRINTS" id="PR00320">
    <property type="entry name" value="GPROTEINBRPT"/>
</dbReference>
<keyword evidence="1 5" id="KW-0853">WD repeat</keyword>
<dbReference type="PANTHER" id="PTHR44006:SF1">
    <property type="entry name" value="U5 SMALL NUCLEAR RIBONUCLEOPROTEIN 40 KDA PROTEIN"/>
    <property type="match status" value="1"/>
</dbReference>
<feature type="repeat" description="WD" evidence="5">
    <location>
        <begin position="77"/>
        <end position="110"/>
    </location>
</feature>
<evidence type="ECO:0000256" key="5">
    <source>
        <dbReference type="PROSITE-ProRule" id="PRU00221"/>
    </source>
</evidence>
<gene>
    <name evidence="7" type="ORF">C9374_009895</name>
</gene>
<dbReference type="PROSITE" id="PS50294">
    <property type="entry name" value="WD_REPEATS_REGION"/>
    <property type="match status" value="4"/>
</dbReference>
<evidence type="ECO:0000256" key="2">
    <source>
        <dbReference type="ARBA" id="ARBA00022664"/>
    </source>
</evidence>
<feature type="compositionally biased region" description="Polar residues" evidence="6">
    <location>
        <begin position="1"/>
        <end position="14"/>
    </location>
</feature>
<evidence type="ECO:0000313" key="7">
    <source>
        <dbReference type="EMBL" id="KAG2375272.1"/>
    </source>
</evidence>
<dbReference type="InterPro" id="IPR019775">
    <property type="entry name" value="WD40_repeat_CS"/>
</dbReference>
<dbReference type="SMART" id="SM00320">
    <property type="entry name" value="WD40"/>
    <property type="match status" value="7"/>
</dbReference>
<protein>
    <recommendedName>
        <fullName evidence="9">Guanine nucleotide-binding protein subunit beta-like protein</fullName>
    </recommendedName>
</protein>
<reference evidence="7 8" key="1">
    <citation type="journal article" date="2018" name="BMC Genomics">
        <title>The genome of Naegleria lovaniensis, the basis for a comparative approach to unravel pathogenicity factors of the human pathogenic amoeba N. fowleri.</title>
        <authorList>
            <person name="Liechti N."/>
            <person name="Schurch N."/>
            <person name="Bruggmann R."/>
            <person name="Wittwer M."/>
        </authorList>
    </citation>
    <scope>NUCLEOTIDE SEQUENCE [LARGE SCALE GENOMIC DNA]</scope>
    <source>
        <strain evidence="7 8">ATCC 30569</strain>
    </source>
</reference>
<feature type="repeat" description="WD" evidence="5">
    <location>
        <begin position="227"/>
        <end position="261"/>
    </location>
</feature>
<evidence type="ECO:0008006" key="9">
    <source>
        <dbReference type="Google" id="ProtNLM"/>
    </source>
</evidence>
<dbReference type="InterPro" id="IPR015943">
    <property type="entry name" value="WD40/YVTN_repeat-like_dom_sf"/>
</dbReference>
<dbReference type="InterPro" id="IPR001680">
    <property type="entry name" value="WD40_rpt"/>
</dbReference>
<organism evidence="7 8">
    <name type="scientific">Naegleria lovaniensis</name>
    <name type="common">Amoeba</name>
    <dbReference type="NCBI Taxonomy" id="51637"/>
    <lineage>
        <taxon>Eukaryota</taxon>
        <taxon>Discoba</taxon>
        <taxon>Heterolobosea</taxon>
        <taxon>Tetramitia</taxon>
        <taxon>Eutetramitia</taxon>
        <taxon>Vahlkampfiidae</taxon>
        <taxon>Naegleria</taxon>
    </lineage>
</organism>
<dbReference type="CDD" id="cd00200">
    <property type="entry name" value="WD40"/>
    <property type="match status" value="1"/>
</dbReference>
<dbReference type="Pfam" id="PF00400">
    <property type="entry name" value="WD40"/>
    <property type="match status" value="6"/>
</dbReference>
<feature type="compositionally biased region" description="Polar residues" evidence="6">
    <location>
        <begin position="32"/>
        <end position="44"/>
    </location>
</feature>
<dbReference type="EMBL" id="PYSW02000039">
    <property type="protein sequence ID" value="KAG2375272.1"/>
    <property type="molecule type" value="Genomic_DNA"/>
</dbReference>
<evidence type="ECO:0000256" key="4">
    <source>
        <dbReference type="ARBA" id="ARBA00023187"/>
    </source>
</evidence>
<evidence type="ECO:0000256" key="6">
    <source>
        <dbReference type="SAM" id="MobiDB-lite"/>
    </source>
</evidence>
<keyword evidence="8" id="KW-1185">Reference proteome</keyword>
<evidence type="ECO:0000256" key="3">
    <source>
        <dbReference type="ARBA" id="ARBA00022737"/>
    </source>
</evidence>
<dbReference type="PROSITE" id="PS50082">
    <property type="entry name" value="WD_REPEATS_2"/>
    <property type="match status" value="5"/>
</dbReference>
<dbReference type="GeneID" id="68102349"/>
<proteinExistence type="predicted"/>
<dbReference type="RefSeq" id="XP_044544446.1">
    <property type="nucleotide sequence ID" value="XM_044700132.1"/>
</dbReference>
<keyword evidence="3" id="KW-0677">Repeat</keyword>
<dbReference type="GO" id="GO:0003723">
    <property type="term" value="F:RNA binding"/>
    <property type="evidence" value="ECO:0007669"/>
    <property type="project" value="TreeGrafter"/>
</dbReference>
<feature type="compositionally biased region" description="Low complexity" evidence="6">
    <location>
        <begin position="59"/>
        <end position="72"/>
    </location>
</feature>
<dbReference type="GO" id="GO:0008380">
    <property type="term" value="P:RNA splicing"/>
    <property type="evidence" value="ECO:0007669"/>
    <property type="project" value="UniProtKB-KW"/>
</dbReference>
<dbReference type="Gene3D" id="2.130.10.10">
    <property type="entry name" value="YVTN repeat-like/Quinoprotein amine dehydrogenase"/>
    <property type="match status" value="1"/>
</dbReference>
<dbReference type="PROSITE" id="PS00678">
    <property type="entry name" value="WD_REPEATS_1"/>
    <property type="match status" value="2"/>
</dbReference>
<dbReference type="GO" id="GO:0071013">
    <property type="term" value="C:catalytic step 2 spliceosome"/>
    <property type="evidence" value="ECO:0007669"/>
    <property type="project" value="TreeGrafter"/>
</dbReference>
<feature type="repeat" description="WD" evidence="5">
    <location>
        <begin position="263"/>
        <end position="295"/>
    </location>
</feature>
<comment type="caution">
    <text evidence="7">The sequence shown here is derived from an EMBL/GenBank/DDBJ whole genome shotgun (WGS) entry which is preliminary data.</text>
</comment>
<evidence type="ECO:0000256" key="1">
    <source>
        <dbReference type="ARBA" id="ARBA00022574"/>
    </source>
</evidence>
<keyword evidence="4" id="KW-0508">mRNA splicing</keyword>